<feature type="non-terminal residue" evidence="1">
    <location>
        <position position="107"/>
    </location>
</feature>
<dbReference type="Proteomes" id="UP000534107">
    <property type="component" value="Unassembled WGS sequence"/>
</dbReference>
<sequence length="107" mass="12500">IDTAHLITGFGIDDTVQFFKSQRLSKSLFMMRYRGPSDSTDPKILFTYDLRLDRVSIGQEYNLYTCTFMPLPMVKQKHLIYKVNLQATGQDRFAPSTMHTNLYFYSI</sequence>
<gene>
    <name evidence="1" type="primary">Moxd2_1</name>
    <name evidence="1" type="ORF">BUCCAP_R15193</name>
</gene>
<comment type="caution">
    <text evidence="1">The sequence shown here is derived from an EMBL/GenBank/DDBJ whole genome shotgun (WGS) entry which is preliminary data.</text>
</comment>
<organism evidence="1 2">
    <name type="scientific">Bucco capensis</name>
    <name type="common">collared puffbird</name>
    <dbReference type="NCBI Taxonomy" id="135168"/>
    <lineage>
        <taxon>Eukaryota</taxon>
        <taxon>Metazoa</taxon>
        <taxon>Chordata</taxon>
        <taxon>Craniata</taxon>
        <taxon>Vertebrata</taxon>
        <taxon>Euteleostomi</taxon>
        <taxon>Archelosauria</taxon>
        <taxon>Archosauria</taxon>
        <taxon>Dinosauria</taxon>
        <taxon>Saurischia</taxon>
        <taxon>Theropoda</taxon>
        <taxon>Coelurosauria</taxon>
        <taxon>Aves</taxon>
        <taxon>Neognathae</taxon>
        <taxon>Neoaves</taxon>
        <taxon>Telluraves</taxon>
        <taxon>Coraciimorphae</taxon>
        <taxon>Piciformes</taxon>
        <taxon>Bucconidae</taxon>
        <taxon>Bucco</taxon>
    </lineage>
</organism>
<keyword evidence="2" id="KW-1185">Reference proteome</keyword>
<protein>
    <submittedName>
        <fullName evidence="1">MOXD2 protein</fullName>
    </submittedName>
</protein>
<evidence type="ECO:0000313" key="1">
    <source>
        <dbReference type="EMBL" id="NXH13415.1"/>
    </source>
</evidence>
<dbReference type="AlphaFoldDB" id="A0A7K9HK55"/>
<name>A0A7K9HK55_9PICI</name>
<proteinExistence type="predicted"/>
<evidence type="ECO:0000313" key="2">
    <source>
        <dbReference type="Proteomes" id="UP000534107"/>
    </source>
</evidence>
<accession>A0A7K9HK55</accession>
<reference evidence="1 2" key="1">
    <citation type="submission" date="2019-09" db="EMBL/GenBank/DDBJ databases">
        <title>Bird 10,000 Genomes (B10K) Project - Family phase.</title>
        <authorList>
            <person name="Zhang G."/>
        </authorList>
    </citation>
    <scope>NUCLEOTIDE SEQUENCE [LARGE SCALE GENOMIC DNA]</scope>
    <source>
        <strain evidence="1">B10K-DU-001-16</strain>
        <tissue evidence="1">Muscle</tissue>
    </source>
</reference>
<feature type="non-terminal residue" evidence="1">
    <location>
        <position position="1"/>
    </location>
</feature>
<dbReference type="OrthoDB" id="10003276at2759"/>
<dbReference type="EMBL" id="VWZO01006952">
    <property type="protein sequence ID" value="NXH13415.1"/>
    <property type="molecule type" value="Genomic_DNA"/>
</dbReference>